<dbReference type="AlphaFoldDB" id="A0A0G4FIS1"/>
<dbReference type="VEuPathDB" id="CryptoDB:Vbra_5896"/>
<dbReference type="PhylomeDB" id="A0A0G4FIS1"/>
<organism evidence="2 3">
    <name type="scientific">Vitrella brassicaformis (strain CCMP3155)</name>
    <dbReference type="NCBI Taxonomy" id="1169540"/>
    <lineage>
        <taxon>Eukaryota</taxon>
        <taxon>Sar</taxon>
        <taxon>Alveolata</taxon>
        <taxon>Colpodellida</taxon>
        <taxon>Vitrellaceae</taxon>
        <taxon>Vitrella</taxon>
    </lineage>
</organism>
<name>A0A0G4FIS1_VITBC</name>
<reference evidence="2 3" key="1">
    <citation type="submission" date="2014-11" db="EMBL/GenBank/DDBJ databases">
        <authorList>
            <person name="Zhu J."/>
            <person name="Qi W."/>
            <person name="Song R."/>
        </authorList>
    </citation>
    <scope>NUCLEOTIDE SEQUENCE [LARGE SCALE GENOMIC DNA]</scope>
</reference>
<sequence length="122" mass="13695">MPGRMQAIRLWALVTRAIDGRGHPADPLVTRRLTGEAIRQTRWSQQPTHEGQLYYERDTQQRPHFPSPATAPFGLRPAASVQTDRAPPSPHPTPCHDKAAVGHDVREAVSDKPVLRCVCFDW</sequence>
<gene>
    <name evidence="2" type="ORF">Vbra_5896</name>
</gene>
<dbReference type="Proteomes" id="UP000041254">
    <property type="component" value="Unassembled WGS sequence"/>
</dbReference>
<evidence type="ECO:0000313" key="2">
    <source>
        <dbReference type="EMBL" id="CEM13191.1"/>
    </source>
</evidence>
<proteinExistence type="predicted"/>
<accession>A0A0G4FIS1</accession>
<keyword evidence="3" id="KW-1185">Reference proteome</keyword>
<dbReference type="InParanoid" id="A0A0G4FIS1"/>
<dbReference type="EMBL" id="CDMY01000445">
    <property type="protein sequence ID" value="CEM13191.1"/>
    <property type="molecule type" value="Genomic_DNA"/>
</dbReference>
<evidence type="ECO:0000313" key="3">
    <source>
        <dbReference type="Proteomes" id="UP000041254"/>
    </source>
</evidence>
<feature type="region of interest" description="Disordered" evidence="1">
    <location>
        <begin position="42"/>
        <end position="98"/>
    </location>
</feature>
<protein>
    <submittedName>
        <fullName evidence="2">Uncharacterized protein</fullName>
    </submittedName>
</protein>
<evidence type="ECO:0000256" key="1">
    <source>
        <dbReference type="SAM" id="MobiDB-lite"/>
    </source>
</evidence>